<proteinExistence type="predicted"/>
<organism evidence="1 2">
    <name type="scientific">Collybiopsis luxurians FD-317 M1</name>
    <dbReference type="NCBI Taxonomy" id="944289"/>
    <lineage>
        <taxon>Eukaryota</taxon>
        <taxon>Fungi</taxon>
        <taxon>Dikarya</taxon>
        <taxon>Basidiomycota</taxon>
        <taxon>Agaricomycotina</taxon>
        <taxon>Agaricomycetes</taxon>
        <taxon>Agaricomycetidae</taxon>
        <taxon>Agaricales</taxon>
        <taxon>Marasmiineae</taxon>
        <taxon>Omphalotaceae</taxon>
        <taxon>Collybiopsis</taxon>
        <taxon>Collybiopsis luxurians</taxon>
    </lineage>
</organism>
<evidence type="ECO:0000313" key="2">
    <source>
        <dbReference type="Proteomes" id="UP000053593"/>
    </source>
</evidence>
<sequence length="309" mass="34058">MTLTLNSAQQAIIDCVVSHHSSNNDVQLLLIVTGALRTGKTEVLQSIYTHFQSASMMHVVFKGAPSTQAAGLISGYPITSSAASLRAIHSKTLFLIDEAVSLESYLIVSMSDSLQKTALPFQKTLFFGGTDVVLFLDIFGYSDAHYPLWLPCIDDSHPILFNFTSHMHLPDCVTPFDNHWLHFTLSMQPLPNCPISVPDMSVMLSHDFVHLLWSSEPGLKIITSSTIDTRKWNKIAADKFAASSASVLYHSYLIDRCVNLKLNCLNVHELGTVLDFMSMAGRVTNCIPVCVRMPVTIVGGSNNQLWGEL</sequence>
<keyword evidence="2" id="KW-1185">Reference proteome</keyword>
<dbReference type="Proteomes" id="UP000053593">
    <property type="component" value="Unassembled WGS sequence"/>
</dbReference>
<reference evidence="1 2" key="1">
    <citation type="submission" date="2014-04" db="EMBL/GenBank/DDBJ databases">
        <title>Evolutionary Origins and Diversification of the Mycorrhizal Mutualists.</title>
        <authorList>
            <consortium name="DOE Joint Genome Institute"/>
            <consortium name="Mycorrhizal Genomics Consortium"/>
            <person name="Kohler A."/>
            <person name="Kuo A."/>
            <person name="Nagy L.G."/>
            <person name="Floudas D."/>
            <person name="Copeland A."/>
            <person name="Barry K.W."/>
            <person name="Cichocki N."/>
            <person name="Veneault-Fourrey C."/>
            <person name="LaButti K."/>
            <person name="Lindquist E.A."/>
            <person name="Lipzen A."/>
            <person name="Lundell T."/>
            <person name="Morin E."/>
            <person name="Murat C."/>
            <person name="Riley R."/>
            <person name="Ohm R."/>
            <person name="Sun H."/>
            <person name="Tunlid A."/>
            <person name="Henrissat B."/>
            <person name="Grigoriev I.V."/>
            <person name="Hibbett D.S."/>
            <person name="Martin F."/>
        </authorList>
    </citation>
    <scope>NUCLEOTIDE SEQUENCE [LARGE SCALE GENOMIC DNA]</scope>
    <source>
        <strain evidence="1 2">FD-317 M1</strain>
    </source>
</reference>
<gene>
    <name evidence="1" type="ORF">GYMLUDRAFT_249813</name>
</gene>
<protein>
    <submittedName>
        <fullName evidence="1">Unplaced genomic scaffold GYMLUscaffold_72, whole genome shotgun sequence</fullName>
    </submittedName>
</protein>
<dbReference type="EMBL" id="KN834820">
    <property type="protein sequence ID" value="KIK54042.1"/>
    <property type="molecule type" value="Genomic_DNA"/>
</dbReference>
<dbReference type="OrthoDB" id="3044025at2759"/>
<dbReference type="HOGENOM" id="CLU_050080_0_0_1"/>
<dbReference type="AlphaFoldDB" id="A0A0D0C803"/>
<accession>A0A0D0C803</accession>
<name>A0A0D0C803_9AGAR</name>
<evidence type="ECO:0000313" key="1">
    <source>
        <dbReference type="EMBL" id="KIK54042.1"/>
    </source>
</evidence>